<sequence>MTTTVQQAFRPFFITCFIIGLCVYPLTSPKSGVVYLSILYSAAVWFLNGYLLYYTVRSLSFEKLFPHTITLIVLEVTIITTITSVIFNIYYNKRLQMCMKRLTAVDDSLKELGSPKMYEKVHMLSKRIAIGWTVWCFALNFNDTTSWLVFLKEITTSWAFIVAHVFNFCINASTLINSVFITFL</sequence>
<gene>
    <name evidence="3" type="primary">LOC112468464</name>
</gene>
<evidence type="ECO:0000256" key="1">
    <source>
        <dbReference type="SAM" id="Phobius"/>
    </source>
</evidence>
<keyword evidence="2" id="KW-1185">Reference proteome</keyword>
<evidence type="ECO:0000313" key="2">
    <source>
        <dbReference type="Proteomes" id="UP000504618"/>
    </source>
</evidence>
<keyword evidence="1" id="KW-0472">Membrane</keyword>
<feature type="transmembrane region" description="Helical" evidence="1">
    <location>
        <begin position="6"/>
        <end position="26"/>
    </location>
</feature>
<feature type="transmembrane region" description="Helical" evidence="1">
    <location>
        <begin position="33"/>
        <end position="56"/>
    </location>
</feature>
<dbReference type="GeneID" id="112468464"/>
<organism evidence="2 3">
    <name type="scientific">Temnothorax curvispinosus</name>
    <dbReference type="NCBI Taxonomy" id="300111"/>
    <lineage>
        <taxon>Eukaryota</taxon>
        <taxon>Metazoa</taxon>
        <taxon>Ecdysozoa</taxon>
        <taxon>Arthropoda</taxon>
        <taxon>Hexapoda</taxon>
        <taxon>Insecta</taxon>
        <taxon>Pterygota</taxon>
        <taxon>Neoptera</taxon>
        <taxon>Endopterygota</taxon>
        <taxon>Hymenoptera</taxon>
        <taxon>Apocrita</taxon>
        <taxon>Aculeata</taxon>
        <taxon>Formicoidea</taxon>
        <taxon>Formicidae</taxon>
        <taxon>Myrmicinae</taxon>
        <taxon>Temnothorax</taxon>
    </lineage>
</organism>
<feature type="transmembrane region" description="Helical" evidence="1">
    <location>
        <begin position="161"/>
        <end position="183"/>
    </location>
</feature>
<keyword evidence="1" id="KW-0812">Transmembrane</keyword>
<feature type="transmembrane region" description="Helical" evidence="1">
    <location>
        <begin position="124"/>
        <end position="141"/>
    </location>
</feature>
<reference evidence="3" key="1">
    <citation type="submission" date="2025-08" db="UniProtKB">
        <authorList>
            <consortium name="RefSeq"/>
        </authorList>
    </citation>
    <scope>IDENTIFICATION</scope>
    <source>
        <tissue evidence="3">Whole body</tissue>
    </source>
</reference>
<dbReference type="AlphaFoldDB" id="A0A6J1REP6"/>
<proteinExistence type="predicted"/>
<feature type="transmembrane region" description="Helical" evidence="1">
    <location>
        <begin position="68"/>
        <end position="91"/>
    </location>
</feature>
<dbReference type="OrthoDB" id="7554592at2759"/>
<name>A0A6J1REP6_9HYME</name>
<dbReference type="Proteomes" id="UP000504618">
    <property type="component" value="Unplaced"/>
</dbReference>
<accession>A0A6J1REP6</accession>
<keyword evidence="1" id="KW-1133">Transmembrane helix</keyword>
<protein>
    <submittedName>
        <fullName evidence="3">Uncharacterized protein LOC112468464</fullName>
    </submittedName>
</protein>
<evidence type="ECO:0000313" key="3">
    <source>
        <dbReference type="RefSeq" id="XP_024893429.1"/>
    </source>
</evidence>
<feature type="non-terminal residue" evidence="3">
    <location>
        <position position="184"/>
    </location>
</feature>
<dbReference type="RefSeq" id="XP_024893429.1">
    <property type="nucleotide sequence ID" value="XM_025037661.1"/>
</dbReference>